<name>A0ABT5QMS2_9GAMM</name>
<keyword evidence="1" id="KW-0732">Signal</keyword>
<sequence length="1067" mass="115684">MRKLSSKHTVLAVAISSALTLSACGGGDEGGTPGGGGGVVQQGGVIITAMDGYLKNALLCADDNSNGICEAGEVIKDTDGHALRTDEKGHIDAKISLDDEKRLETSARLIATIQSLDPDSEVITEDMDLPGQAMKAVTLRAPAGSEIASPITDLVVSKMQSTDTTVGLSKEDAEKAVIASLGGLNTDGELTQDVLYSDYIVAKESGDDASKELAAKIHKTAQILTETKANASSDAAFDAQLDQVVEATVEATAEMAPEDLEDETYKPYVPVVEEPTEPPALVTNFAVTFNKANIEALTTELAKHGAFYGDADKWLDQSVQNIDVQSLVNDSDATALGKQNTVIIANTKALAEKNIAVSLIEGVLTVSRVDTSKDVAAGTHNIQLASNDLNSKGDALPSFVASATTVDFVVENFNYAPEFSPSKLSALQTQFDALKLEVGVPVNQSFNIAGLIFDRNGENDIDHLSTAYSVSGLEIVLRNTSELTITGTPAMAQEPSVLTLGVEDLGGLSDTAEIIVPKVTSVTPSEIKDILVGSHKTWYRWNGESKQNEGGNSYYNFANCMAFQFVESSDPNSGTVLFAEGEQCPQESDVTKQDGTWEVNSDGHLIWSLPGEGNLTFTRTLTQHENDARQPRVTAFELEQKTSLTRESNDNVSMKTNTFESGSTLFKGQASANNYWNDAKGSAWVLDQDTAISLTADLHQQDANQYLGVSLNFINVKCTDLGLAQGDNGNYLPTATSRYKGFRVTGDALNGNALFFNTNSQGFEAFQSSDKCSIHLPIYTNATPFAIDFKAGQTLTVHASEAENIGDEEFIINTFIDRDYTIAPAHDLQIDGIGIYFVDGTSVSNIYRTEANGTYTFLERSMSYENGVWGAWQPFGDSQLITQYVASNGNHAYQFFNEGEQYNSDESFTIWANSADVMFGKDVAPGAEIWDQKIFYSLAEAQAAVEAVVSSEISFVGSVWKETFITAGSEKWDYAEFTYQQNGVSIVEYKDNVAGEATLYPYTPENSDLPCRDTAPHTCSFEQLNQSNSFVDDNGQAQAKWEWDPITNPNKMWRHKDYHESEWVRLK</sequence>
<protein>
    <recommendedName>
        <fullName evidence="4">Chitinase</fullName>
    </recommendedName>
</protein>
<organism evidence="2 3">
    <name type="scientific">Enterovibrio qingdaonensis</name>
    <dbReference type="NCBI Taxonomy" id="2899818"/>
    <lineage>
        <taxon>Bacteria</taxon>
        <taxon>Pseudomonadati</taxon>
        <taxon>Pseudomonadota</taxon>
        <taxon>Gammaproteobacteria</taxon>
        <taxon>Vibrionales</taxon>
        <taxon>Vibrionaceae</taxon>
        <taxon>Enterovibrio</taxon>
    </lineage>
</organism>
<reference evidence="2" key="1">
    <citation type="submission" date="2021-12" db="EMBL/GenBank/DDBJ databases">
        <title>Enterovibrio ZSDZ35 sp. nov. and Enterovibrio ZSDZ42 sp. nov., isolated from coastal seawater in Qingdao.</title>
        <authorList>
            <person name="Zhang P."/>
        </authorList>
    </citation>
    <scope>NUCLEOTIDE SEQUENCE</scope>
    <source>
        <strain evidence="2">ZSDZ35</strain>
    </source>
</reference>
<evidence type="ECO:0000313" key="3">
    <source>
        <dbReference type="Proteomes" id="UP001149821"/>
    </source>
</evidence>
<dbReference type="EMBL" id="JAJUBB010000008">
    <property type="protein sequence ID" value="MDD1781968.1"/>
    <property type="molecule type" value="Genomic_DNA"/>
</dbReference>
<dbReference type="Proteomes" id="UP001149821">
    <property type="component" value="Unassembled WGS sequence"/>
</dbReference>
<evidence type="ECO:0008006" key="4">
    <source>
        <dbReference type="Google" id="ProtNLM"/>
    </source>
</evidence>
<feature type="chain" id="PRO_5047373246" description="Chitinase" evidence="1">
    <location>
        <begin position="24"/>
        <end position="1067"/>
    </location>
</feature>
<dbReference type="RefSeq" id="WP_274142523.1">
    <property type="nucleotide sequence ID" value="NZ_JAJUBB010000008.1"/>
</dbReference>
<feature type="signal peptide" evidence="1">
    <location>
        <begin position="1"/>
        <end position="23"/>
    </location>
</feature>
<evidence type="ECO:0000313" key="2">
    <source>
        <dbReference type="EMBL" id="MDD1781968.1"/>
    </source>
</evidence>
<evidence type="ECO:0000256" key="1">
    <source>
        <dbReference type="SAM" id="SignalP"/>
    </source>
</evidence>
<keyword evidence="3" id="KW-1185">Reference proteome</keyword>
<dbReference type="PROSITE" id="PS51257">
    <property type="entry name" value="PROKAR_LIPOPROTEIN"/>
    <property type="match status" value="1"/>
</dbReference>
<gene>
    <name evidence="2" type="ORF">LRP49_12385</name>
</gene>
<accession>A0ABT5QMS2</accession>
<comment type="caution">
    <text evidence="2">The sequence shown here is derived from an EMBL/GenBank/DDBJ whole genome shotgun (WGS) entry which is preliminary data.</text>
</comment>
<proteinExistence type="predicted"/>